<sequence length="232" mass="25804">MRKFITLFTVLFISFTMTAQNSQSIETSPQIAITGIGKVSIVPDQVVISFGVENRADDAATAKKLNDASIAKVISFVKSMKIAEKDYQTQRVNLFKNRDYETKTDYYQATQTMVITLKDLKKYEELMVGLMNAGINQIQGVDFRSSKIEDYQTEVRTKAVTDARKKADDYAKALGQTIGKAIFVSDQNTSVSPMPRNMMLKGYAADAGAMEETLAIGEIEITSTVSIRYILN</sequence>
<evidence type="ECO:0000256" key="1">
    <source>
        <dbReference type="SAM" id="SignalP"/>
    </source>
</evidence>
<dbReference type="Pfam" id="PF04402">
    <property type="entry name" value="SIMPL"/>
    <property type="match status" value="1"/>
</dbReference>
<gene>
    <name evidence="2" type="ORF">SAMN04487893_103171</name>
</gene>
<dbReference type="EMBL" id="FORU01000003">
    <property type="protein sequence ID" value="SFJ11686.1"/>
    <property type="molecule type" value="Genomic_DNA"/>
</dbReference>
<name>A0A1I3NSH1_9FLAO</name>
<protein>
    <recommendedName>
        <fullName evidence="4">SIMPL domain-containing protein</fullName>
    </recommendedName>
</protein>
<dbReference type="Gene3D" id="3.30.110.170">
    <property type="entry name" value="Protein of unknown function (DUF541), domain 1"/>
    <property type="match status" value="1"/>
</dbReference>
<organism evidence="2 3">
    <name type="scientific">Myroides guanonis</name>
    <dbReference type="NCBI Taxonomy" id="1150112"/>
    <lineage>
        <taxon>Bacteria</taxon>
        <taxon>Pseudomonadati</taxon>
        <taxon>Bacteroidota</taxon>
        <taxon>Flavobacteriia</taxon>
        <taxon>Flavobacteriales</taxon>
        <taxon>Flavobacteriaceae</taxon>
        <taxon>Myroides</taxon>
    </lineage>
</organism>
<dbReference type="STRING" id="1150112.SAMN04487893_103171"/>
<evidence type="ECO:0000313" key="2">
    <source>
        <dbReference type="EMBL" id="SFJ11686.1"/>
    </source>
</evidence>
<dbReference type="PANTHER" id="PTHR34387">
    <property type="entry name" value="SLR1258 PROTEIN"/>
    <property type="match status" value="1"/>
</dbReference>
<dbReference type="AlphaFoldDB" id="A0A1I3NSH1"/>
<feature type="chain" id="PRO_5017241599" description="SIMPL domain-containing protein" evidence="1">
    <location>
        <begin position="20"/>
        <end position="232"/>
    </location>
</feature>
<dbReference type="RefSeq" id="WP_090678254.1">
    <property type="nucleotide sequence ID" value="NZ_FORU01000003.1"/>
</dbReference>
<dbReference type="OrthoDB" id="6021921at2"/>
<dbReference type="PANTHER" id="PTHR34387:SF1">
    <property type="entry name" value="PERIPLASMIC IMMUNOGENIC PROTEIN"/>
    <property type="match status" value="1"/>
</dbReference>
<dbReference type="InterPro" id="IPR052022">
    <property type="entry name" value="26kDa_periplasmic_antigen"/>
</dbReference>
<dbReference type="Proteomes" id="UP000243887">
    <property type="component" value="Unassembled WGS sequence"/>
</dbReference>
<evidence type="ECO:0008006" key="4">
    <source>
        <dbReference type="Google" id="ProtNLM"/>
    </source>
</evidence>
<reference evidence="3" key="1">
    <citation type="submission" date="2016-10" db="EMBL/GenBank/DDBJ databases">
        <authorList>
            <person name="Varghese N."/>
            <person name="Submissions S."/>
        </authorList>
    </citation>
    <scope>NUCLEOTIDE SEQUENCE [LARGE SCALE GENOMIC DNA]</scope>
    <source>
        <strain evidence="3">DSM 26542</strain>
    </source>
</reference>
<proteinExistence type="predicted"/>
<evidence type="ECO:0000313" key="3">
    <source>
        <dbReference type="Proteomes" id="UP000243887"/>
    </source>
</evidence>
<dbReference type="InterPro" id="IPR007497">
    <property type="entry name" value="SIMPL/DUF541"/>
</dbReference>
<accession>A0A1I3NSH1</accession>
<feature type="signal peptide" evidence="1">
    <location>
        <begin position="1"/>
        <end position="19"/>
    </location>
</feature>
<dbReference type="Gene3D" id="3.30.70.2970">
    <property type="entry name" value="Protein of unknown function (DUF541), domain 2"/>
    <property type="match status" value="1"/>
</dbReference>
<keyword evidence="3" id="KW-1185">Reference proteome</keyword>
<keyword evidence="1" id="KW-0732">Signal</keyword>
<dbReference type="GO" id="GO:0006974">
    <property type="term" value="P:DNA damage response"/>
    <property type="evidence" value="ECO:0007669"/>
    <property type="project" value="TreeGrafter"/>
</dbReference>